<dbReference type="OrthoDB" id="432953at2759"/>
<dbReference type="GO" id="GO:0016020">
    <property type="term" value="C:membrane"/>
    <property type="evidence" value="ECO:0007669"/>
    <property type="project" value="TreeGrafter"/>
</dbReference>
<name>A0A316YUI1_9BASI</name>
<dbReference type="EMBL" id="KZ819634">
    <property type="protein sequence ID" value="PWN93230.1"/>
    <property type="molecule type" value="Genomic_DNA"/>
</dbReference>
<reference evidence="2" key="1">
    <citation type="journal article" date="2018" name="Mol. Biol. Evol.">
        <title>Broad Genomic Sampling Reveals a Smut Pathogenic Ancestry of the Fungal Clade Ustilaginomycotina.</title>
        <authorList>
            <person name="Kijpornyongpan T."/>
            <person name="Mondo S.J."/>
            <person name="Barry K."/>
            <person name="Sandor L."/>
            <person name="Lee J."/>
            <person name="Lipzen A."/>
            <person name="Pangilinan J."/>
            <person name="LaButti K."/>
            <person name="Hainaut M."/>
            <person name="Henrissat B."/>
            <person name="Grigoriev I.V."/>
            <person name="Spatafora J.W."/>
            <person name="Aime M.C."/>
        </authorList>
    </citation>
    <scope>NUCLEOTIDE SEQUENCE [LARGE SCALE GENOMIC DNA]</scope>
    <source>
        <strain evidence="2">MCA 4198</strain>
    </source>
</reference>
<proteinExistence type="predicted"/>
<dbReference type="AlphaFoldDB" id="A0A316YUI1"/>
<feature type="region of interest" description="Disordered" evidence="1">
    <location>
        <begin position="239"/>
        <end position="265"/>
    </location>
</feature>
<evidence type="ECO:0000313" key="2">
    <source>
        <dbReference type="EMBL" id="PWN93230.1"/>
    </source>
</evidence>
<evidence type="ECO:0008006" key="4">
    <source>
        <dbReference type="Google" id="ProtNLM"/>
    </source>
</evidence>
<protein>
    <recommendedName>
        <fullName evidence="4">High-temperature-induced dauer-formation protein</fullName>
    </recommendedName>
</protein>
<dbReference type="RefSeq" id="XP_025380428.1">
    <property type="nucleotide sequence ID" value="XM_025518205.1"/>
</dbReference>
<feature type="compositionally biased region" description="Basic and acidic residues" evidence="1">
    <location>
        <begin position="240"/>
        <end position="254"/>
    </location>
</feature>
<evidence type="ECO:0000313" key="3">
    <source>
        <dbReference type="Proteomes" id="UP000245768"/>
    </source>
</evidence>
<dbReference type="Pfam" id="PF12722">
    <property type="entry name" value="Hid1"/>
    <property type="match status" value="3"/>
</dbReference>
<dbReference type="PANTHER" id="PTHR21575">
    <property type="entry name" value="PROTEIN HID1"/>
    <property type="match status" value="1"/>
</dbReference>
<gene>
    <name evidence="2" type="ORF">FA10DRAFT_16810</name>
</gene>
<dbReference type="InParanoid" id="A0A316YUI1"/>
<dbReference type="PANTHER" id="PTHR21575:SF12">
    <property type="entry name" value="PROTEIN HID1"/>
    <property type="match status" value="1"/>
</dbReference>
<organism evidence="2 3">
    <name type="scientific">Acaromyces ingoldii</name>
    <dbReference type="NCBI Taxonomy" id="215250"/>
    <lineage>
        <taxon>Eukaryota</taxon>
        <taxon>Fungi</taxon>
        <taxon>Dikarya</taxon>
        <taxon>Basidiomycota</taxon>
        <taxon>Ustilaginomycotina</taxon>
        <taxon>Exobasidiomycetes</taxon>
        <taxon>Exobasidiales</taxon>
        <taxon>Cryptobasidiaceae</taxon>
        <taxon>Acaromyces</taxon>
    </lineage>
</organism>
<dbReference type="GO" id="GO:0000138">
    <property type="term" value="C:Golgi trans cisterna"/>
    <property type="evidence" value="ECO:0007669"/>
    <property type="project" value="TreeGrafter"/>
</dbReference>
<dbReference type="FunCoup" id="A0A316YUI1">
    <property type="interactions" value="3"/>
</dbReference>
<dbReference type="GO" id="GO:0005797">
    <property type="term" value="C:Golgi medial cisterna"/>
    <property type="evidence" value="ECO:0007669"/>
    <property type="project" value="TreeGrafter"/>
</dbReference>
<evidence type="ECO:0000256" key="1">
    <source>
        <dbReference type="SAM" id="MobiDB-lite"/>
    </source>
</evidence>
<sequence>MFKRLLFGNEEEKLAFKTSTSSGIARLYSSPQPIEAPPREASYWRSFTTAFDTASDVFGLFAVSDVRRALTMGDAGRENIRTLVQVCVWHLESLRDDVDFCPEPTTSAGGAGRWGAALGAARSTTGATRGAGEERDRVKEALNCLRILTRVLPVVMEGDHDASCNVEAQGGADPSASLTSDDFERDLLWTRKVDKREEANLSTNPLSGRPEDEEGSKQFVIDDDDDEETQDTGDPLSAAARKEAQEQEQRQHSGEEEEGDNLPPSLGERLLTIVFDLLFYSGFTIPWTDEQLSQANGTSAAPRIHYAIWERGVGSSVDLANTTRQHEAHRVEVLRLLLVLLSKSIYVPAHLQTTTDNPALRLAATGLDRSVVLPLLCSLLNVGLKANDQGWLGNLASLPAGLVKERGAISPEETRLNLVCLSLQSLDVLLGYDSIDPQSQVKEASQEQVRPRLGTNASSQSISSARQPVLPAHEGAPMNLFRFYLTKLHRHADFLTLSDGIFSILASRGSGGLSSLPGVGSLAGGSTATIDPSGPHVSEALMLLWRLLSHNTKFRTFLLDDGARSPTLLSHLLYHALANKDSLPKQGLVRLCAFMLQDVSAERAFGIHISKAGSGAKARIHNGHKWGVAQGGGSSLSGGGTGGASSMVPSVVGGGGGGGAGAVVGGGPSQATTGADILIQSVYSLIATTRGTLTSLYAPLVISLGNTAPFWRNLSILSSNRLVALLSSFTASSFLLADDGNPRLVFYLLESINAVLHHGYAHNPNFVYALVRGAQPSVQRLATFTLRKGIADIRRTRKRAGVYSSPSNATSASSLGRRPSSVAGAGGGENGLDGSPRADRKDPIGSEAGVTASTEHEEAPPEPASAEQSEKARGKMRRRSNADTAPALGVASLLGGQAEDEEDALVAGFNDEELHEAARTVGRHGFVPTTGWVQSWQVGLPLDSLQIALTELVPKVEELCSSGGLSSKSDADERVLAFLREQKLVGVLTSPPPINTRPFRWTTQAHIWLLSFVWGQVYVHGLLPYGIWAGSNARLFQVRPLPSASSTNNANRTLAEQQASLVGAFQQVLGWGGTPTSVQTPRTAAPTSV</sequence>
<dbReference type="Proteomes" id="UP000245768">
    <property type="component" value="Unassembled WGS sequence"/>
</dbReference>
<dbReference type="GeneID" id="37040121"/>
<accession>A0A316YUI1</accession>
<dbReference type="InterPro" id="IPR026705">
    <property type="entry name" value="Hid-1/Ecm30"/>
</dbReference>
<dbReference type="STRING" id="215250.A0A316YUI1"/>
<feature type="region of interest" description="Disordered" evidence="1">
    <location>
        <begin position="797"/>
        <end position="884"/>
    </location>
</feature>
<keyword evidence="3" id="KW-1185">Reference proteome</keyword>
<feature type="compositionally biased region" description="Low complexity" evidence="1">
    <location>
        <begin position="804"/>
        <end position="814"/>
    </location>
</feature>
<feature type="region of interest" description="Disordered" evidence="1">
    <location>
        <begin position="441"/>
        <end position="462"/>
    </location>
</feature>